<reference evidence="1 2" key="1">
    <citation type="journal article" date="2014" name="Agronomy (Basel)">
        <title>A Draft Genome Sequence for Ensete ventricosum, the Drought-Tolerant Tree Against Hunger.</title>
        <authorList>
            <person name="Harrison J."/>
            <person name="Moore K.A."/>
            <person name="Paszkiewicz K."/>
            <person name="Jones T."/>
            <person name="Grant M."/>
            <person name="Ambacheew D."/>
            <person name="Muzemil S."/>
            <person name="Studholme D.J."/>
        </authorList>
    </citation>
    <scope>NUCLEOTIDE SEQUENCE [LARGE SCALE GENOMIC DNA]</scope>
</reference>
<evidence type="ECO:0000313" key="2">
    <source>
        <dbReference type="Proteomes" id="UP000287651"/>
    </source>
</evidence>
<comment type="caution">
    <text evidence="1">The sequence shown here is derived from an EMBL/GenBank/DDBJ whole genome shotgun (WGS) entry which is preliminary data.</text>
</comment>
<name>A0A426YTW0_ENSVE</name>
<gene>
    <name evidence="1" type="ORF">B296_00030009</name>
</gene>
<evidence type="ECO:0000313" key="1">
    <source>
        <dbReference type="EMBL" id="RRT55169.1"/>
    </source>
</evidence>
<proteinExistence type="predicted"/>
<dbReference type="AlphaFoldDB" id="A0A426YTW0"/>
<dbReference type="EMBL" id="AMZH03010213">
    <property type="protein sequence ID" value="RRT55169.1"/>
    <property type="molecule type" value="Genomic_DNA"/>
</dbReference>
<sequence>MANVVVAIVIYYCCAHALPGATAAASRSTVAVMHNKVAVVAIGNGSTTLLLSDHRCLAIIKDRITKNLTSLVIKR</sequence>
<dbReference type="Proteomes" id="UP000287651">
    <property type="component" value="Unassembled WGS sequence"/>
</dbReference>
<accession>A0A426YTW0</accession>
<organism evidence="1 2">
    <name type="scientific">Ensete ventricosum</name>
    <name type="common">Abyssinian banana</name>
    <name type="synonym">Musa ensete</name>
    <dbReference type="NCBI Taxonomy" id="4639"/>
    <lineage>
        <taxon>Eukaryota</taxon>
        <taxon>Viridiplantae</taxon>
        <taxon>Streptophyta</taxon>
        <taxon>Embryophyta</taxon>
        <taxon>Tracheophyta</taxon>
        <taxon>Spermatophyta</taxon>
        <taxon>Magnoliopsida</taxon>
        <taxon>Liliopsida</taxon>
        <taxon>Zingiberales</taxon>
        <taxon>Musaceae</taxon>
        <taxon>Ensete</taxon>
    </lineage>
</organism>
<protein>
    <submittedName>
        <fullName evidence="1">Uncharacterized protein</fullName>
    </submittedName>
</protein>